<comment type="caution">
    <text evidence="2">The sequence shown here is derived from an EMBL/GenBank/DDBJ whole genome shotgun (WGS) entry which is preliminary data.</text>
</comment>
<feature type="compositionally biased region" description="Basic and acidic residues" evidence="1">
    <location>
        <begin position="241"/>
        <end position="253"/>
    </location>
</feature>
<dbReference type="EMBL" id="MU860007">
    <property type="protein sequence ID" value="KAK4242519.1"/>
    <property type="molecule type" value="Genomic_DNA"/>
</dbReference>
<protein>
    <submittedName>
        <fullName evidence="2">Uncharacterized protein</fullName>
    </submittedName>
</protein>
<reference evidence="2" key="1">
    <citation type="journal article" date="2023" name="Mol. Phylogenet. Evol.">
        <title>Genome-scale phylogeny and comparative genomics of the fungal order Sordariales.</title>
        <authorList>
            <person name="Hensen N."/>
            <person name="Bonometti L."/>
            <person name="Westerberg I."/>
            <person name="Brannstrom I.O."/>
            <person name="Guillou S."/>
            <person name="Cros-Aarteil S."/>
            <person name="Calhoun S."/>
            <person name="Haridas S."/>
            <person name="Kuo A."/>
            <person name="Mondo S."/>
            <person name="Pangilinan J."/>
            <person name="Riley R."/>
            <person name="LaButti K."/>
            <person name="Andreopoulos B."/>
            <person name="Lipzen A."/>
            <person name="Chen C."/>
            <person name="Yan M."/>
            <person name="Daum C."/>
            <person name="Ng V."/>
            <person name="Clum A."/>
            <person name="Steindorff A."/>
            <person name="Ohm R.A."/>
            <person name="Martin F."/>
            <person name="Silar P."/>
            <person name="Natvig D.O."/>
            <person name="Lalanne C."/>
            <person name="Gautier V."/>
            <person name="Ament-Velasquez S.L."/>
            <person name="Kruys A."/>
            <person name="Hutchinson M.I."/>
            <person name="Powell A.J."/>
            <person name="Barry K."/>
            <person name="Miller A.N."/>
            <person name="Grigoriev I.V."/>
            <person name="Debuchy R."/>
            <person name="Gladieux P."/>
            <person name="Hiltunen Thoren M."/>
            <person name="Johannesson H."/>
        </authorList>
    </citation>
    <scope>NUCLEOTIDE SEQUENCE</scope>
    <source>
        <strain evidence="2">CBS 532.94</strain>
    </source>
</reference>
<evidence type="ECO:0000313" key="2">
    <source>
        <dbReference type="EMBL" id="KAK4242519.1"/>
    </source>
</evidence>
<feature type="region of interest" description="Disordered" evidence="1">
    <location>
        <begin position="234"/>
        <end position="266"/>
    </location>
</feature>
<sequence length="266" mass="29095">MPAPPTSDVDIVALVARGRDLYDEFSQRYQEQRPDPPLPTFGPTTSRTRSLVALYSLMRANVGLPDPPRMAGSVPKDVATWKKILTYVLRLWAFQAKEMPTNQSQQLPCTLTEDQMEAPGKLVRAEGGGAVKTALMDPISPVTVRQLELSMQLLDLLNAPSQAPSEAEAEPDAVNAELSRILSLKSVVLTASSSAKQRLAQLSDILAHPRDGDDAEKLKQKYMDEGRTVAGLLRSLGKMQLSKEDATAREPGRQRRQPPGRSKCPG</sequence>
<feature type="compositionally biased region" description="Low complexity" evidence="1">
    <location>
        <begin position="257"/>
        <end position="266"/>
    </location>
</feature>
<gene>
    <name evidence="2" type="ORF">C8A03DRAFT_29279</name>
</gene>
<name>A0AAN7CI75_9PEZI</name>
<organism evidence="2 3">
    <name type="scientific">Achaetomium macrosporum</name>
    <dbReference type="NCBI Taxonomy" id="79813"/>
    <lineage>
        <taxon>Eukaryota</taxon>
        <taxon>Fungi</taxon>
        <taxon>Dikarya</taxon>
        <taxon>Ascomycota</taxon>
        <taxon>Pezizomycotina</taxon>
        <taxon>Sordariomycetes</taxon>
        <taxon>Sordariomycetidae</taxon>
        <taxon>Sordariales</taxon>
        <taxon>Chaetomiaceae</taxon>
        <taxon>Achaetomium</taxon>
    </lineage>
</organism>
<reference evidence="2" key="2">
    <citation type="submission" date="2023-05" db="EMBL/GenBank/DDBJ databases">
        <authorList>
            <consortium name="Lawrence Berkeley National Laboratory"/>
            <person name="Steindorff A."/>
            <person name="Hensen N."/>
            <person name="Bonometti L."/>
            <person name="Westerberg I."/>
            <person name="Brannstrom I.O."/>
            <person name="Guillou S."/>
            <person name="Cros-Aarteil S."/>
            <person name="Calhoun S."/>
            <person name="Haridas S."/>
            <person name="Kuo A."/>
            <person name="Mondo S."/>
            <person name="Pangilinan J."/>
            <person name="Riley R."/>
            <person name="Labutti K."/>
            <person name="Andreopoulos B."/>
            <person name="Lipzen A."/>
            <person name="Chen C."/>
            <person name="Yanf M."/>
            <person name="Daum C."/>
            <person name="Ng V."/>
            <person name="Clum A."/>
            <person name="Ohm R."/>
            <person name="Martin F."/>
            <person name="Silar P."/>
            <person name="Natvig D."/>
            <person name="Lalanne C."/>
            <person name="Gautier V."/>
            <person name="Ament-Velasquez S.L."/>
            <person name="Kruys A."/>
            <person name="Hutchinson M.I."/>
            <person name="Powell A.J."/>
            <person name="Barry K."/>
            <person name="Miller A.N."/>
            <person name="Grigoriev I.V."/>
            <person name="Debuchy R."/>
            <person name="Gladieux P."/>
            <person name="Thoren M.H."/>
            <person name="Johannesson H."/>
        </authorList>
    </citation>
    <scope>NUCLEOTIDE SEQUENCE</scope>
    <source>
        <strain evidence="2">CBS 532.94</strain>
    </source>
</reference>
<dbReference type="Proteomes" id="UP001303760">
    <property type="component" value="Unassembled WGS sequence"/>
</dbReference>
<evidence type="ECO:0000313" key="3">
    <source>
        <dbReference type="Proteomes" id="UP001303760"/>
    </source>
</evidence>
<keyword evidence="3" id="KW-1185">Reference proteome</keyword>
<proteinExistence type="predicted"/>
<dbReference type="AlphaFoldDB" id="A0AAN7CI75"/>
<evidence type="ECO:0000256" key="1">
    <source>
        <dbReference type="SAM" id="MobiDB-lite"/>
    </source>
</evidence>
<accession>A0AAN7CI75</accession>